<keyword evidence="2" id="KW-0732">Signal</keyword>
<proteinExistence type="predicted"/>
<accession>A0ABR9T2S7</accession>
<feature type="region of interest" description="Disordered" evidence="1">
    <location>
        <begin position="27"/>
        <end position="92"/>
    </location>
</feature>
<dbReference type="Proteomes" id="UP000613075">
    <property type="component" value="Unassembled WGS sequence"/>
</dbReference>
<feature type="compositionally biased region" description="Low complexity" evidence="1">
    <location>
        <begin position="29"/>
        <end position="45"/>
    </location>
</feature>
<feature type="chain" id="PRO_5045597532" evidence="2">
    <location>
        <begin position="24"/>
        <end position="92"/>
    </location>
</feature>
<keyword evidence="4" id="KW-1185">Reference proteome</keyword>
<feature type="signal peptide" evidence="2">
    <location>
        <begin position="1"/>
        <end position="23"/>
    </location>
</feature>
<organism evidence="3 4">
    <name type="scientific">Pseudomonas cyclaminis</name>
    <dbReference type="NCBI Taxonomy" id="2781239"/>
    <lineage>
        <taxon>Bacteria</taxon>
        <taxon>Pseudomonadati</taxon>
        <taxon>Pseudomonadota</taxon>
        <taxon>Gammaproteobacteria</taxon>
        <taxon>Pseudomonadales</taxon>
        <taxon>Pseudomonadaceae</taxon>
        <taxon>Pseudomonas</taxon>
    </lineage>
</organism>
<gene>
    <name evidence="3" type="ORF">IQK56_30140</name>
</gene>
<name>A0ABR9T2S7_9PSED</name>
<dbReference type="EMBL" id="JADDUM010000345">
    <property type="protein sequence ID" value="MBE8594814.1"/>
    <property type="molecule type" value="Genomic_DNA"/>
</dbReference>
<protein>
    <submittedName>
        <fullName evidence="3">Uncharacterized protein</fullName>
    </submittedName>
</protein>
<dbReference type="RefSeq" id="WP_193901959.1">
    <property type="nucleotide sequence ID" value="NZ_JADDUM010000345.1"/>
</dbReference>
<feature type="compositionally biased region" description="Basic and acidic residues" evidence="1">
    <location>
        <begin position="58"/>
        <end position="86"/>
    </location>
</feature>
<reference evidence="3 4" key="1">
    <citation type="submission" date="2020-10" db="EMBL/GenBank/DDBJ databases">
        <title>The draft genomes of Cyclamen pathogen Pseudomonas sp.</title>
        <authorList>
            <person name="Fujikawa T."/>
            <person name="Sawada H."/>
        </authorList>
    </citation>
    <scope>NUCLEOTIDE SEQUENCE [LARGE SCALE GENOMIC DNA]</scope>
    <source>
        <strain evidence="3 4">MAFF 301449</strain>
    </source>
</reference>
<evidence type="ECO:0000256" key="1">
    <source>
        <dbReference type="SAM" id="MobiDB-lite"/>
    </source>
</evidence>
<comment type="caution">
    <text evidence="3">The sequence shown here is derived from an EMBL/GenBank/DDBJ whole genome shotgun (WGS) entry which is preliminary data.</text>
</comment>
<sequence length="92" mass="9190">MTNRQGIVLALCLAALSGQPVTAAFGDNPTPAATAVADDGAAGSALPPGTYPSSPADSGKKSQDTVKQPDKTTKPDAGGKDKDRQQPPRTGS</sequence>
<evidence type="ECO:0000313" key="4">
    <source>
        <dbReference type="Proteomes" id="UP000613075"/>
    </source>
</evidence>
<evidence type="ECO:0000256" key="2">
    <source>
        <dbReference type="SAM" id="SignalP"/>
    </source>
</evidence>
<evidence type="ECO:0000313" key="3">
    <source>
        <dbReference type="EMBL" id="MBE8594814.1"/>
    </source>
</evidence>